<gene>
    <name evidence="2" type="ORF">TRFO_10476</name>
</gene>
<name>A0A1J4JE87_9EUKA</name>
<sequence length="117" mass="13673">MLNVNYVPGKLKLKTKSKKKKSAAAKKEKEEEKKLLVRQYNHPDRIELKPITPTNNKYDPDAIVDQLTDAEIQALNVRNKFTKRTLDQTHSISYQEQKEQFNEKLKSYAMHNDLEGD</sequence>
<dbReference type="RefSeq" id="XP_068348709.1">
    <property type="nucleotide sequence ID" value="XM_068495479.1"/>
</dbReference>
<dbReference type="GeneID" id="94830183"/>
<comment type="caution">
    <text evidence="2">The sequence shown here is derived from an EMBL/GenBank/DDBJ whole genome shotgun (WGS) entry which is preliminary data.</text>
</comment>
<dbReference type="Proteomes" id="UP000179807">
    <property type="component" value="Unassembled WGS sequence"/>
</dbReference>
<evidence type="ECO:0000313" key="3">
    <source>
        <dbReference type="Proteomes" id="UP000179807"/>
    </source>
</evidence>
<keyword evidence="3" id="KW-1185">Reference proteome</keyword>
<dbReference type="VEuPathDB" id="TrichDB:TRFO_10476"/>
<reference evidence="2" key="1">
    <citation type="submission" date="2016-10" db="EMBL/GenBank/DDBJ databases">
        <authorList>
            <person name="Benchimol M."/>
            <person name="Almeida L.G."/>
            <person name="Vasconcelos A.T."/>
            <person name="Perreira-Neves A."/>
            <person name="Rosa I.A."/>
            <person name="Tasca T."/>
            <person name="Bogo M.R."/>
            <person name="de Souza W."/>
        </authorList>
    </citation>
    <scope>NUCLEOTIDE SEQUENCE [LARGE SCALE GENOMIC DNA]</scope>
    <source>
        <strain evidence="2">K</strain>
    </source>
</reference>
<accession>A0A1J4JE87</accession>
<proteinExistence type="predicted"/>
<dbReference type="EMBL" id="MLAK01001237">
    <property type="protein sequence ID" value="OHS95572.1"/>
    <property type="molecule type" value="Genomic_DNA"/>
</dbReference>
<evidence type="ECO:0000256" key="1">
    <source>
        <dbReference type="SAM" id="MobiDB-lite"/>
    </source>
</evidence>
<dbReference type="AlphaFoldDB" id="A0A1J4JE87"/>
<feature type="compositionally biased region" description="Basic residues" evidence="1">
    <location>
        <begin position="13"/>
        <end position="24"/>
    </location>
</feature>
<evidence type="ECO:0000313" key="2">
    <source>
        <dbReference type="EMBL" id="OHS95572.1"/>
    </source>
</evidence>
<organism evidence="2 3">
    <name type="scientific">Tritrichomonas foetus</name>
    <dbReference type="NCBI Taxonomy" id="1144522"/>
    <lineage>
        <taxon>Eukaryota</taxon>
        <taxon>Metamonada</taxon>
        <taxon>Parabasalia</taxon>
        <taxon>Tritrichomonadida</taxon>
        <taxon>Tritrichomonadidae</taxon>
        <taxon>Tritrichomonas</taxon>
    </lineage>
</organism>
<feature type="compositionally biased region" description="Basic and acidic residues" evidence="1">
    <location>
        <begin position="25"/>
        <end position="48"/>
    </location>
</feature>
<protein>
    <submittedName>
        <fullName evidence="2">Uncharacterized protein</fullName>
    </submittedName>
</protein>
<feature type="region of interest" description="Disordered" evidence="1">
    <location>
        <begin position="13"/>
        <end position="57"/>
    </location>
</feature>